<reference evidence="2 3" key="1">
    <citation type="submission" date="2017-05" db="EMBL/GenBank/DDBJ databases">
        <authorList>
            <person name="Varghese N."/>
            <person name="Submissions S."/>
        </authorList>
    </citation>
    <scope>NUCLEOTIDE SEQUENCE [LARGE SCALE GENOMIC DNA]</scope>
    <source>
        <strain evidence="2 3">DSM 46834</strain>
    </source>
</reference>
<dbReference type="InterPro" id="IPR010985">
    <property type="entry name" value="Ribbon_hlx_hlx"/>
</dbReference>
<protein>
    <recommendedName>
        <fullName evidence="1">Antitoxin FitA-like ribbon-helix-helix domain-containing protein</fullName>
    </recommendedName>
</protein>
<proteinExistence type="predicted"/>
<keyword evidence="3" id="KW-1185">Reference proteome</keyword>
<dbReference type="GO" id="GO:0006355">
    <property type="term" value="P:regulation of DNA-templated transcription"/>
    <property type="evidence" value="ECO:0007669"/>
    <property type="project" value="InterPro"/>
</dbReference>
<organism evidence="2 3">
    <name type="scientific">Geodermatophilus aquaeductus</name>
    <dbReference type="NCBI Taxonomy" id="1564161"/>
    <lineage>
        <taxon>Bacteria</taxon>
        <taxon>Bacillati</taxon>
        <taxon>Actinomycetota</taxon>
        <taxon>Actinomycetes</taxon>
        <taxon>Geodermatophilales</taxon>
        <taxon>Geodermatophilaceae</taxon>
        <taxon>Geodermatophilus</taxon>
    </lineage>
</organism>
<evidence type="ECO:0000259" key="1">
    <source>
        <dbReference type="Pfam" id="PF22513"/>
    </source>
</evidence>
<dbReference type="AlphaFoldDB" id="A0A521DJI8"/>
<feature type="domain" description="Antitoxin FitA-like ribbon-helix-helix" evidence="1">
    <location>
        <begin position="5"/>
        <end position="39"/>
    </location>
</feature>
<accession>A0A521DJI8</accession>
<dbReference type="InterPro" id="IPR053853">
    <property type="entry name" value="FitA-like_RHH"/>
</dbReference>
<dbReference type="RefSeq" id="WP_142458382.1">
    <property type="nucleotide sequence ID" value="NZ_FXTJ01000003.1"/>
</dbReference>
<dbReference type="EMBL" id="FXTJ01000003">
    <property type="protein sequence ID" value="SMO71867.1"/>
    <property type="molecule type" value="Genomic_DNA"/>
</dbReference>
<dbReference type="Proteomes" id="UP000317484">
    <property type="component" value="Unassembled WGS sequence"/>
</dbReference>
<gene>
    <name evidence="2" type="ORF">SAMN06273567_103269</name>
</gene>
<dbReference type="SUPFAM" id="SSF47598">
    <property type="entry name" value="Ribbon-helix-helix"/>
    <property type="match status" value="1"/>
</dbReference>
<sequence>MPSLLQIRDVPDEVRRALKARAAERGESLNRYLLGLLERETARPTVREVLARAAGRAEPAGESALVAVQAERDRRDAALDEAVGTR</sequence>
<dbReference type="Pfam" id="PF22513">
    <property type="entry name" value="FitA-like_RHH"/>
    <property type="match status" value="1"/>
</dbReference>
<name>A0A521DJI8_9ACTN</name>
<evidence type="ECO:0000313" key="3">
    <source>
        <dbReference type="Proteomes" id="UP000317484"/>
    </source>
</evidence>
<evidence type="ECO:0000313" key="2">
    <source>
        <dbReference type="EMBL" id="SMO71867.1"/>
    </source>
</evidence>